<reference evidence="7 8" key="1">
    <citation type="submission" date="2021-03" db="EMBL/GenBank/DDBJ databases">
        <title>Novel species identification of genus Shewanella.</title>
        <authorList>
            <person name="Liu G."/>
            <person name="Zhang Q."/>
        </authorList>
    </citation>
    <scope>NUCLEOTIDE SEQUENCE [LARGE SCALE GENOMIC DNA]</scope>
    <source>
        <strain evidence="7 8">FJAT-53726</strain>
    </source>
</reference>
<keyword evidence="2" id="KW-0808">Transferase</keyword>
<dbReference type="GO" id="GO:0016432">
    <property type="term" value="F:tRNA-uridine aminocarboxypropyltransferase activity"/>
    <property type="evidence" value="ECO:0007669"/>
    <property type="project" value="UniProtKB-EC"/>
</dbReference>
<evidence type="ECO:0000256" key="3">
    <source>
        <dbReference type="ARBA" id="ARBA00022691"/>
    </source>
</evidence>
<name>A0A974XQM4_9GAMM</name>
<dbReference type="SMART" id="SM01144">
    <property type="entry name" value="DTW"/>
    <property type="match status" value="1"/>
</dbReference>
<dbReference type="PANTHER" id="PTHR21392:SF0">
    <property type="entry name" value="TRNA-URIDINE AMINOCARBOXYPROPYLTRANSFERASE 2"/>
    <property type="match status" value="1"/>
</dbReference>
<dbReference type="PANTHER" id="PTHR21392">
    <property type="entry name" value="TRNA-URIDINE AMINOCARBOXYPROPYLTRANSFERASE 2"/>
    <property type="match status" value="1"/>
</dbReference>
<accession>A0A974XQM4</accession>
<proteinExistence type="inferred from homology"/>
<evidence type="ECO:0000313" key="7">
    <source>
        <dbReference type="EMBL" id="QSX31598.1"/>
    </source>
</evidence>
<protein>
    <recommendedName>
        <fullName evidence="1">tRNA-uridine aminocarboxypropyltransferase</fullName>
        <ecNumber evidence="1">2.5.1.25</ecNumber>
    </recommendedName>
</protein>
<keyword evidence="8" id="KW-1185">Reference proteome</keyword>
<dbReference type="AlphaFoldDB" id="A0A974XQM4"/>
<gene>
    <name evidence="7" type="ORF">JYB88_08280</name>
</gene>
<comment type="similarity">
    <text evidence="5">Belongs to the TDD superfamily. DTWD2 family.</text>
</comment>
<dbReference type="RefSeq" id="WP_207326096.1">
    <property type="nucleotide sequence ID" value="NZ_CP071504.1"/>
</dbReference>
<keyword evidence="4" id="KW-0819">tRNA processing</keyword>
<keyword evidence="3" id="KW-0949">S-adenosyl-L-methionine</keyword>
<evidence type="ECO:0000256" key="2">
    <source>
        <dbReference type="ARBA" id="ARBA00022679"/>
    </source>
</evidence>
<dbReference type="InterPro" id="IPR039262">
    <property type="entry name" value="DTWD2/TAPT"/>
</dbReference>
<evidence type="ECO:0000256" key="1">
    <source>
        <dbReference type="ARBA" id="ARBA00012386"/>
    </source>
</evidence>
<dbReference type="EC" id="2.5.1.25" evidence="1"/>
<dbReference type="Pfam" id="PF03942">
    <property type="entry name" value="DTW"/>
    <property type="match status" value="1"/>
</dbReference>
<evidence type="ECO:0000256" key="5">
    <source>
        <dbReference type="ARBA" id="ARBA00034489"/>
    </source>
</evidence>
<sequence>MEILLLTHERELGRSDNSAQLALQLFPQLCRRLLWQRRQPLVLPTSGIYLLYPADADEPRIAAEELAETDQVIILDGTWQEAHKMLRQSPWLQVLPRVSLSQLPPSRFRLRRNQRKDGLCTAECIAALWQASGRQQQALTLMEQFELWQLKMQGQPSKEPVKSKA</sequence>
<dbReference type="GO" id="GO:0008033">
    <property type="term" value="P:tRNA processing"/>
    <property type="evidence" value="ECO:0007669"/>
    <property type="project" value="UniProtKB-KW"/>
</dbReference>
<evidence type="ECO:0000256" key="4">
    <source>
        <dbReference type="ARBA" id="ARBA00022694"/>
    </source>
</evidence>
<feature type="domain" description="DTW" evidence="6">
    <location>
        <begin position="1"/>
        <end position="154"/>
    </location>
</feature>
<dbReference type="InterPro" id="IPR005636">
    <property type="entry name" value="DTW"/>
</dbReference>
<dbReference type="Proteomes" id="UP000663281">
    <property type="component" value="Chromosome"/>
</dbReference>
<organism evidence="7 8">
    <name type="scientific">Shewanella cyperi</name>
    <dbReference type="NCBI Taxonomy" id="2814292"/>
    <lineage>
        <taxon>Bacteria</taxon>
        <taxon>Pseudomonadati</taxon>
        <taxon>Pseudomonadota</taxon>
        <taxon>Gammaproteobacteria</taxon>
        <taxon>Alteromonadales</taxon>
        <taxon>Shewanellaceae</taxon>
        <taxon>Shewanella</taxon>
    </lineage>
</organism>
<evidence type="ECO:0000313" key="8">
    <source>
        <dbReference type="Proteomes" id="UP000663281"/>
    </source>
</evidence>
<dbReference type="EMBL" id="CP071504">
    <property type="protein sequence ID" value="QSX31598.1"/>
    <property type="molecule type" value="Genomic_DNA"/>
</dbReference>
<dbReference type="KEGG" id="scyp:JYB88_08280"/>
<evidence type="ECO:0000259" key="6">
    <source>
        <dbReference type="SMART" id="SM01144"/>
    </source>
</evidence>